<evidence type="ECO:0000313" key="8">
    <source>
        <dbReference type="Proteomes" id="UP000005824"/>
    </source>
</evidence>
<comment type="caution">
    <text evidence="7">The sequence shown here is derived from an EMBL/GenBank/DDBJ whole genome shotgun (WGS) entry which is preliminary data.</text>
</comment>
<dbReference type="EMBL" id="ABVL01000010">
    <property type="protein sequence ID" value="EDY18887.1"/>
    <property type="molecule type" value="Genomic_DNA"/>
</dbReference>
<feature type="transmembrane region" description="Helical" evidence="5">
    <location>
        <begin position="30"/>
        <end position="51"/>
    </location>
</feature>
<keyword evidence="4" id="KW-0788">Thiol protease</keyword>
<keyword evidence="8" id="KW-1185">Reference proteome</keyword>
<sequence length="237" mass="26466">MLTARTRWLFWVAGVVLWLAVWLFPVSTGLTRLAGLILFPIVWAGLIALLWRHRAWRAVLLGITGAVSLFLVWPTKAAPDRAMLRAAYLRGMARYTGTHYYWGGESPKGIDCSGLMRRGMIDGLCLEGCRHLNPAIVRQAFDLWWHDCTAKDFMQGYRGLTTPVLTTPSLNALDYSRIAPGDMAVTDSGLHILAYAGEQRWIEADPDAGRVVTVAAPAPGNDWFTGPMKIVRWRLLE</sequence>
<keyword evidence="5" id="KW-0472">Membrane</keyword>
<keyword evidence="2" id="KW-0645">Protease</keyword>
<dbReference type="SUPFAM" id="SSF54001">
    <property type="entry name" value="Cysteine proteinases"/>
    <property type="match status" value="1"/>
</dbReference>
<evidence type="ECO:0000259" key="6">
    <source>
        <dbReference type="PROSITE" id="PS51935"/>
    </source>
</evidence>
<protein>
    <recommendedName>
        <fullName evidence="6">NlpC/P60 domain-containing protein</fullName>
    </recommendedName>
</protein>
<evidence type="ECO:0000313" key="7">
    <source>
        <dbReference type="EMBL" id="EDY18887.1"/>
    </source>
</evidence>
<organism evidence="7 8">
    <name type="scientific">Chthoniobacter flavus Ellin428</name>
    <dbReference type="NCBI Taxonomy" id="497964"/>
    <lineage>
        <taxon>Bacteria</taxon>
        <taxon>Pseudomonadati</taxon>
        <taxon>Verrucomicrobiota</taxon>
        <taxon>Spartobacteria</taxon>
        <taxon>Chthoniobacterales</taxon>
        <taxon>Chthoniobacteraceae</taxon>
        <taxon>Chthoniobacter</taxon>
    </lineage>
</organism>
<dbReference type="RefSeq" id="WP_006980870.1">
    <property type="nucleotide sequence ID" value="NZ_ABVL01000010.1"/>
</dbReference>
<dbReference type="Proteomes" id="UP000005824">
    <property type="component" value="Unassembled WGS sequence"/>
</dbReference>
<dbReference type="eggNOG" id="ENOG5032QVT">
    <property type="taxonomic scope" value="Bacteria"/>
</dbReference>
<name>B4D3Q7_9BACT</name>
<keyword evidence="3" id="KW-0378">Hydrolase</keyword>
<feature type="transmembrane region" description="Helical" evidence="5">
    <location>
        <begin position="58"/>
        <end position="75"/>
    </location>
</feature>
<dbReference type="InParanoid" id="B4D3Q7"/>
<dbReference type="InterPro" id="IPR038765">
    <property type="entry name" value="Papain-like_cys_pep_sf"/>
</dbReference>
<dbReference type="GO" id="GO:0008234">
    <property type="term" value="F:cysteine-type peptidase activity"/>
    <property type="evidence" value="ECO:0007669"/>
    <property type="project" value="UniProtKB-KW"/>
</dbReference>
<comment type="similarity">
    <text evidence="1">Belongs to the peptidase C40 family.</text>
</comment>
<dbReference type="Gene3D" id="3.90.1720.10">
    <property type="entry name" value="endopeptidase domain like (from Nostoc punctiforme)"/>
    <property type="match status" value="1"/>
</dbReference>
<evidence type="ECO:0000256" key="3">
    <source>
        <dbReference type="ARBA" id="ARBA00022801"/>
    </source>
</evidence>
<keyword evidence="5" id="KW-1133">Transmembrane helix</keyword>
<evidence type="ECO:0000256" key="4">
    <source>
        <dbReference type="ARBA" id="ARBA00022807"/>
    </source>
</evidence>
<dbReference type="Pfam" id="PF00877">
    <property type="entry name" value="NLPC_P60"/>
    <property type="match status" value="1"/>
</dbReference>
<evidence type="ECO:0000256" key="2">
    <source>
        <dbReference type="ARBA" id="ARBA00022670"/>
    </source>
</evidence>
<reference evidence="7 8" key="1">
    <citation type="journal article" date="2011" name="J. Bacteriol.">
        <title>Genome sequence of Chthoniobacter flavus Ellin428, an aerobic heterotrophic soil bacterium.</title>
        <authorList>
            <person name="Kant R."/>
            <person name="van Passel M.W."/>
            <person name="Palva A."/>
            <person name="Lucas S."/>
            <person name="Lapidus A."/>
            <person name="Glavina Del Rio T."/>
            <person name="Dalin E."/>
            <person name="Tice H."/>
            <person name="Bruce D."/>
            <person name="Goodwin L."/>
            <person name="Pitluck S."/>
            <person name="Larimer F.W."/>
            <person name="Land M.L."/>
            <person name="Hauser L."/>
            <person name="Sangwan P."/>
            <person name="de Vos W.M."/>
            <person name="Janssen P.H."/>
            <person name="Smidt H."/>
        </authorList>
    </citation>
    <scope>NUCLEOTIDE SEQUENCE [LARGE SCALE GENOMIC DNA]</scope>
    <source>
        <strain evidence="7 8">Ellin428</strain>
    </source>
</reference>
<dbReference type="PROSITE" id="PS51935">
    <property type="entry name" value="NLPC_P60"/>
    <property type="match status" value="1"/>
</dbReference>
<dbReference type="GO" id="GO:0006508">
    <property type="term" value="P:proteolysis"/>
    <property type="evidence" value="ECO:0007669"/>
    <property type="project" value="UniProtKB-KW"/>
</dbReference>
<proteinExistence type="inferred from homology"/>
<feature type="transmembrane region" description="Helical" evidence="5">
    <location>
        <begin position="7"/>
        <end position="24"/>
    </location>
</feature>
<gene>
    <name evidence="7" type="ORF">CfE428DRAFT_3545</name>
</gene>
<accession>B4D3Q7</accession>
<feature type="domain" description="NlpC/P60" evidence="6">
    <location>
        <begin position="82"/>
        <end position="234"/>
    </location>
</feature>
<dbReference type="AlphaFoldDB" id="B4D3Q7"/>
<keyword evidence="5" id="KW-0812">Transmembrane</keyword>
<dbReference type="InterPro" id="IPR000064">
    <property type="entry name" value="NLP_P60_dom"/>
</dbReference>
<evidence type="ECO:0000256" key="1">
    <source>
        <dbReference type="ARBA" id="ARBA00007074"/>
    </source>
</evidence>
<dbReference type="STRING" id="497964.CfE428DRAFT_3545"/>
<evidence type="ECO:0000256" key="5">
    <source>
        <dbReference type="SAM" id="Phobius"/>
    </source>
</evidence>